<evidence type="ECO:0000256" key="1">
    <source>
        <dbReference type="SAM" id="MobiDB-lite"/>
    </source>
</evidence>
<gene>
    <name evidence="2" type="ORF">NLU13_8703</name>
</gene>
<name>A0AA39L592_SARSR</name>
<dbReference type="EMBL" id="JAPDFR010000008">
    <property type="protein sequence ID" value="KAK0384617.1"/>
    <property type="molecule type" value="Genomic_DNA"/>
</dbReference>
<feature type="region of interest" description="Disordered" evidence="1">
    <location>
        <begin position="48"/>
        <end position="123"/>
    </location>
</feature>
<dbReference type="AlphaFoldDB" id="A0AA39L592"/>
<comment type="caution">
    <text evidence="2">The sequence shown here is derived from an EMBL/GenBank/DDBJ whole genome shotgun (WGS) entry which is preliminary data.</text>
</comment>
<feature type="compositionally biased region" description="Polar residues" evidence="1">
    <location>
        <begin position="90"/>
        <end position="106"/>
    </location>
</feature>
<accession>A0AA39L592</accession>
<dbReference type="Proteomes" id="UP001175261">
    <property type="component" value="Unassembled WGS sequence"/>
</dbReference>
<proteinExistence type="predicted"/>
<keyword evidence="3" id="KW-1185">Reference proteome</keyword>
<feature type="compositionally biased region" description="Low complexity" evidence="1">
    <location>
        <begin position="109"/>
        <end position="123"/>
    </location>
</feature>
<feature type="region of interest" description="Disordered" evidence="1">
    <location>
        <begin position="162"/>
        <end position="188"/>
    </location>
</feature>
<feature type="compositionally biased region" description="Basic and acidic residues" evidence="1">
    <location>
        <begin position="7"/>
        <end position="18"/>
    </location>
</feature>
<evidence type="ECO:0000313" key="3">
    <source>
        <dbReference type="Proteomes" id="UP001175261"/>
    </source>
</evidence>
<evidence type="ECO:0000313" key="2">
    <source>
        <dbReference type="EMBL" id="KAK0384617.1"/>
    </source>
</evidence>
<protein>
    <submittedName>
        <fullName evidence="2">Uncharacterized protein</fullName>
    </submittedName>
</protein>
<reference evidence="2" key="1">
    <citation type="submission" date="2022-10" db="EMBL/GenBank/DDBJ databases">
        <title>Determination and structural analysis of whole genome sequence of Sarocladium strictum F4-1.</title>
        <authorList>
            <person name="Hu L."/>
            <person name="Jiang Y."/>
        </authorList>
    </citation>
    <scope>NUCLEOTIDE SEQUENCE</scope>
    <source>
        <strain evidence="2">F4-1</strain>
    </source>
</reference>
<organism evidence="2 3">
    <name type="scientific">Sarocladium strictum</name>
    <name type="common">Black bundle disease fungus</name>
    <name type="synonym">Acremonium strictum</name>
    <dbReference type="NCBI Taxonomy" id="5046"/>
    <lineage>
        <taxon>Eukaryota</taxon>
        <taxon>Fungi</taxon>
        <taxon>Dikarya</taxon>
        <taxon>Ascomycota</taxon>
        <taxon>Pezizomycotina</taxon>
        <taxon>Sordariomycetes</taxon>
        <taxon>Hypocreomycetidae</taxon>
        <taxon>Hypocreales</taxon>
        <taxon>Sarocladiaceae</taxon>
        <taxon>Sarocladium</taxon>
    </lineage>
</organism>
<sequence length="250" mass="26958">MDPETPPDVRDVEGEPRTPRLGQLDVPKFSSPGAILEWLRALRDEGGDLSSFWETPCPSPRPNPDASARHVARQPLRDITPAPLTDPEAISTTGDSQEAPASTTGHQLAPASPRAASATARASTISEVPSSFAIGMENDENVDETMTTVLDMATQVQATASASHHFPNPGEGTGSHVGDSAMDTESEMEPPPGFLDLCGYNSSTIAELETWSEEFLIRPAAVLRLKEILQYEAFARIINQVFQRQQQPSP</sequence>
<feature type="region of interest" description="Disordered" evidence="1">
    <location>
        <begin position="1"/>
        <end position="29"/>
    </location>
</feature>